<evidence type="ECO:0000313" key="6">
    <source>
        <dbReference type="EMBL" id="PAN28634.1"/>
    </source>
</evidence>
<dbReference type="InterPro" id="IPR036397">
    <property type="entry name" value="RNaseH_sf"/>
</dbReference>
<dbReference type="PANTHER" id="PTHR13620:SF39">
    <property type="entry name" value="OS04G0225100 PROTEIN"/>
    <property type="match status" value="1"/>
</dbReference>
<gene>
    <name evidence="6" type="ORF">PAHAL_5G167700</name>
</gene>
<dbReference type="PANTHER" id="PTHR13620">
    <property type="entry name" value="3-5 EXONUCLEASE"/>
    <property type="match status" value="1"/>
</dbReference>
<dbReference type="Pfam" id="PF01612">
    <property type="entry name" value="DNA_pol_A_exo1"/>
    <property type="match status" value="1"/>
</dbReference>
<feature type="compositionally biased region" description="Polar residues" evidence="3">
    <location>
        <begin position="43"/>
        <end position="52"/>
    </location>
</feature>
<evidence type="ECO:0000256" key="4">
    <source>
        <dbReference type="SAM" id="SignalP"/>
    </source>
</evidence>
<evidence type="ECO:0000256" key="2">
    <source>
        <dbReference type="ARBA" id="ARBA00022801"/>
    </source>
</evidence>
<feature type="signal peptide" evidence="4">
    <location>
        <begin position="1"/>
        <end position="23"/>
    </location>
</feature>
<dbReference type="GO" id="GO:0006139">
    <property type="term" value="P:nucleobase-containing compound metabolic process"/>
    <property type="evidence" value="ECO:0007669"/>
    <property type="project" value="InterPro"/>
</dbReference>
<evidence type="ECO:0000256" key="3">
    <source>
        <dbReference type="SAM" id="MobiDB-lite"/>
    </source>
</evidence>
<reference evidence="6" key="1">
    <citation type="submission" date="2018-04" db="EMBL/GenBank/DDBJ databases">
        <title>WGS assembly of Panicum hallii.</title>
        <authorList>
            <person name="Lovell J."/>
            <person name="Jenkins J."/>
            <person name="Lowry D."/>
            <person name="Mamidi S."/>
            <person name="Sreedasyam A."/>
            <person name="Weng X."/>
            <person name="Barry K."/>
            <person name="Bonette J."/>
            <person name="Campitelli B."/>
            <person name="Daum C."/>
            <person name="Gordon S."/>
            <person name="Gould B."/>
            <person name="Lipzen A."/>
            <person name="Macqueen A."/>
            <person name="Palacio-Mejia J."/>
            <person name="Plott C."/>
            <person name="Shakirov E."/>
            <person name="Shu S."/>
            <person name="Yoshinaga Y."/>
            <person name="Zane M."/>
            <person name="Rokhsar D."/>
            <person name="Grimwood J."/>
            <person name="Schmutz J."/>
            <person name="Juenger T."/>
        </authorList>
    </citation>
    <scope>NUCLEOTIDE SEQUENCE [LARGE SCALE GENOMIC DNA]</scope>
    <source>
        <strain evidence="6">FIL2</strain>
    </source>
</reference>
<sequence length="236" mass="26496">MDRVVAVGIAWCGLLLFPCPCRRVPTAAREPGERASEREISGGTWQPRSRATTADDPTLTESGDVVESWVDKTYSIHRRSRHPLVAGLDVEWRPAREPGPVAVLQVCVGRRCLVFQIRRANYVPDALSNFLADRRFAFVGVGIRDDAARLRDGYGLEVSRAVDLRRHAARTLGRPELRGAGLRALVREVMGVRMEKPHNVRVSAWDRRKLTEDQCKYACADAFASMQVGWRLYNDA</sequence>
<evidence type="ECO:0000256" key="1">
    <source>
        <dbReference type="ARBA" id="ARBA00022722"/>
    </source>
</evidence>
<dbReference type="GO" id="GO:0003676">
    <property type="term" value="F:nucleic acid binding"/>
    <property type="evidence" value="ECO:0007669"/>
    <property type="project" value="InterPro"/>
</dbReference>
<organism evidence="6">
    <name type="scientific">Panicum hallii</name>
    <dbReference type="NCBI Taxonomy" id="206008"/>
    <lineage>
        <taxon>Eukaryota</taxon>
        <taxon>Viridiplantae</taxon>
        <taxon>Streptophyta</taxon>
        <taxon>Embryophyta</taxon>
        <taxon>Tracheophyta</taxon>
        <taxon>Spermatophyta</taxon>
        <taxon>Magnoliopsida</taxon>
        <taxon>Liliopsida</taxon>
        <taxon>Poales</taxon>
        <taxon>Poaceae</taxon>
        <taxon>PACMAD clade</taxon>
        <taxon>Panicoideae</taxon>
        <taxon>Panicodae</taxon>
        <taxon>Paniceae</taxon>
        <taxon>Panicinae</taxon>
        <taxon>Panicum</taxon>
        <taxon>Panicum sect. Panicum</taxon>
    </lineage>
</organism>
<dbReference type="GO" id="GO:0005737">
    <property type="term" value="C:cytoplasm"/>
    <property type="evidence" value="ECO:0007669"/>
    <property type="project" value="TreeGrafter"/>
</dbReference>
<feature type="chain" id="PRO_5015453185" description="3'-5' exonuclease domain-containing protein" evidence="4">
    <location>
        <begin position="24"/>
        <end position="236"/>
    </location>
</feature>
<feature type="compositionally biased region" description="Basic and acidic residues" evidence="3">
    <location>
        <begin position="30"/>
        <end position="40"/>
    </location>
</feature>
<dbReference type="GO" id="GO:0005634">
    <property type="term" value="C:nucleus"/>
    <property type="evidence" value="ECO:0007669"/>
    <property type="project" value="TreeGrafter"/>
</dbReference>
<dbReference type="InterPro" id="IPR002562">
    <property type="entry name" value="3'-5'_exonuclease_dom"/>
</dbReference>
<feature type="domain" description="3'-5' exonuclease" evidence="5">
    <location>
        <begin position="85"/>
        <end position="228"/>
    </location>
</feature>
<name>A0A2S3HRX0_9POAL</name>
<protein>
    <recommendedName>
        <fullName evidence="5">3'-5' exonuclease domain-containing protein</fullName>
    </recommendedName>
</protein>
<dbReference type="Gramene" id="PAN28634">
    <property type="protein sequence ID" value="PAN28634"/>
    <property type="gene ID" value="PAHAL_5G167700"/>
</dbReference>
<dbReference type="SUPFAM" id="SSF53098">
    <property type="entry name" value="Ribonuclease H-like"/>
    <property type="match status" value="1"/>
</dbReference>
<accession>A0A2S3HRX0</accession>
<dbReference type="EMBL" id="CM008050">
    <property type="protein sequence ID" value="PAN28634.1"/>
    <property type="molecule type" value="Genomic_DNA"/>
</dbReference>
<keyword evidence="1" id="KW-0540">Nuclease</keyword>
<dbReference type="FunFam" id="3.30.420.10:FF:000054">
    <property type="entry name" value="Werner Syndrome-like exonuclease"/>
    <property type="match status" value="1"/>
</dbReference>
<keyword evidence="4" id="KW-0732">Signal</keyword>
<dbReference type="CDD" id="cd06141">
    <property type="entry name" value="WRN_exo"/>
    <property type="match status" value="1"/>
</dbReference>
<proteinExistence type="predicted"/>
<dbReference type="GO" id="GO:0008408">
    <property type="term" value="F:3'-5' exonuclease activity"/>
    <property type="evidence" value="ECO:0007669"/>
    <property type="project" value="InterPro"/>
</dbReference>
<dbReference type="InterPro" id="IPR012337">
    <property type="entry name" value="RNaseH-like_sf"/>
</dbReference>
<dbReference type="AlphaFoldDB" id="A0A2S3HRX0"/>
<dbReference type="Proteomes" id="UP000243499">
    <property type="component" value="Chromosome 5"/>
</dbReference>
<feature type="region of interest" description="Disordered" evidence="3">
    <location>
        <begin position="28"/>
        <end position="60"/>
    </location>
</feature>
<dbReference type="Gene3D" id="3.30.420.10">
    <property type="entry name" value="Ribonuclease H-like superfamily/Ribonuclease H"/>
    <property type="match status" value="1"/>
</dbReference>
<evidence type="ECO:0000259" key="5">
    <source>
        <dbReference type="Pfam" id="PF01612"/>
    </source>
</evidence>
<dbReference type="InterPro" id="IPR051132">
    <property type="entry name" value="3-5_Exonuclease_domain"/>
</dbReference>
<keyword evidence="2" id="KW-0378">Hydrolase</keyword>